<comment type="caution">
    <text evidence="3">The sequence shown here is derived from an EMBL/GenBank/DDBJ whole genome shotgun (WGS) entry which is preliminary data.</text>
</comment>
<evidence type="ECO:0000313" key="3">
    <source>
        <dbReference type="EMBL" id="KAI7844578.1"/>
    </source>
</evidence>
<feature type="transmembrane region" description="Helical" evidence="2">
    <location>
        <begin position="107"/>
        <end position="128"/>
    </location>
</feature>
<protein>
    <recommendedName>
        <fullName evidence="5">t-SNARE coiled-coil homology domain-containing protein</fullName>
    </recommendedName>
</protein>
<dbReference type="EMBL" id="JADXDR010000026">
    <property type="protein sequence ID" value="KAI7844578.1"/>
    <property type="molecule type" value="Genomic_DNA"/>
</dbReference>
<accession>A0AAD5H805</accession>
<keyword evidence="4" id="KW-1185">Reference proteome</keyword>
<proteinExistence type="predicted"/>
<gene>
    <name evidence="3" type="ORF">COHA_001818</name>
</gene>
<feature type="compositionally biased region" description="Low complexity" evidence="1">
    <location>
        <begin position="30"/>
        <end position="56"/>
    </location>
</feature>
<dbReference type="AlphaFoldDB" id="A0AAD5H805"/>
<evidence type="ECO:0000313" key="4">
    <source>
        <dbReference type="Proteomes" id="UP001205105"/>
    </source>
</evidence>
<reference evidence="3" key="1">
    <citation type="submission" date="2020-11" db="EMBL/GenBank/DDBJ databases">
        <title>Chlorella ohadii genome sequencing and assembly.</title>
        <authorList>
            <person name="Murik O."/>
            <person name="Treves H."/>
            <person name="Kedem I."/>
            <person name="Shotland Y."/>
            <person name="Kaplan A."/>
        </authorList>
    </citation>
    <scope>NUCLEOTIDE SEQUENCE</scope>
    <source>
        <strain evidence="3">1</strain>
    </source>
</reference>
<keyword evidence="2" id="KW-1133">Transmembrane helix</keyword>
<sequence>MLRSTGLGCSPAQRKSAVAAAAPPPPPPSSSRLPSAQAAAPWDRPSSSSGPNSNQSIAQQIADMERKITETVNTRFDEIDGRLDSIEGRLDKIEGIFNPSIWTVLRFLGNLILTASAVVIIVCSFLLIMRGGV</sequence>
<name>A0AAD5H805_9CHLO</name>
<feature type="compositionally biased region" description="Low complexity" evidence="1">
    <location>
        <begin position="10"/>
        <end position="21"/>
    </location>
</feature>
<evidence type="ECO:0000256" key="1">
    <source>
        <dbReference type="SAM" id="MobiDB-lite"/>
    </source>
</evidence>
<evidence type="ECO:0008006" key="5">
    <source>
        <dbReference type="Google" id="ProtNLM"/>
    </source>
</evidence>
<organism evidence="3 4">
    <name type="scientific">Chlorella ohadii</name>
    <dbReference type="NCBI Taxonomy" id="2649997"/>
    <lineage>
        <taxon>Eukaryota</taxon>
        <taxon>Viridiplantae</taxon>
        <taxon>Chlorophyta</taxon>
        <taxon>core chlorophytes</taxon>
        <taxon>Trebouxiophyceae</taxon>
        <taxon>Chlorellales</taxon>
        <taxon>Chlorellaceae</taxon>
        <taxon>Chlorella clade</taxon>
        <taxon>Chlorella</taxon>
    </lineage>
</organism>
<dbReference type="Proteomes" id="UP001205105">
    <property type="component" value="Unassembled WGS sequence"/>
</dbReference>
<dbReference type="Gene3D" id="1.20.5.110">
    <property type="match status" value="1"/>
</dbReference>
<evidence type="ECO:0000256" key="2">
    <source>
        <dbReference type="SAM" id="Phobius"/>
    </source>
</evidence>
<keyword evidence="2" id="KW-0472">Membrane</keyword>
<keyword evidence="2" id="KW-0812">Transmembrane</keyword>
<feature type="region of interest" description="Disordered" evidence="1">
    <location>
        <begin position="1"/>
        <end position="64"/>
    </location>
</feature>